<dbReference type="Proteomes" id="UP000216001">
    <property type="component" value="Unassembled WGS sequence"/>
</dbReference>
<evidence type="ECO:0000313" key="2">
    <source>
        <dbReference type="Proteomes" id="UP000216001"/>
    </source>
</evidence>
<organism evidence="1 2">
    <name type="scientific">Providencia rettgeri</name>
    <dbReference type="NCBI Taxonomy" id="587"/>
    <lineage>
        <taxon>Bacteria</taxon>
        <taxon>Pseudomonadati</taxon>
        <taxon>Pseudomonadota</taxon>
        <taxon>Gammaproteobacteria</taxon>
        <taxon>Enterobacterales</taxon>
        <taxon>Morganellaceae</taxon>
        <taxon>Providencia</taxon>
    </lineage>
</organism>
<dbReference type="AlphaFoldDB" id="A0A264VT90"/>
<evidence type="ECO:0008006" key="3">
    <source>
        <dbReference type="Google" id="ProtNLM"/>
    </source>
</evidence>
<name>A0A264VT90_PRORE</name>
<dbReference type="EMBL" id="NOWC01000011">
    <property type="protein sequence ID" value="OZS74513.1"/>
    <property type="molecule type" value="Genomic_DNA"/>
</dbReference>
<dbReference type="RefSeq" id="WP_094961634.1">
    <property type="nucleotide sequence ID" value="NZ_NOWC01000011.1"/>
</dbReference>
<sequence>MSSESNLHKTVDFLQEFVDEVLLDLQVSTLSEDDFESLVRDKRSVLNWLSKFGHFLSEDSFHMGFRLEKGSEIDGAVLGVYATKRGDLHIFLIESFVRDLPEHPLNGRLTTLVIIAVTFFLTQYPDSKAVYIIEPDEGLISHYQKFGFKLLRDENVMFATSDALRLIQLSLLTELLSNQ</sequence>
<evidence type="ECO:0000313" key="1">
    <source>
        <dbReference type="EMBL" id="OZS74513.1"/>
    </source>
</evidence>
<reference evidence="1 2" key="1">
    <citation type="submission" date="2017-07" db="EMBL/GenBank/DDBJ databases">
        <title>blaIMP-27 on transferable plasmids in Proteus mirabilis and Providencia rettgeri.</title>
        <authorList>
            <person name="Potter R."/>
        </authorList>
    </citation>
    <scope>NUCLEOTIDE SEQUENCE [LARGE SCALE GENOMIC DNA]</scope>
    <source>
        <strain evidence="1 2">PR1</strain>
    </source>
</reference>
<comment type="caution">
    <text evidence="1">The sequence shown here is derived from an EMBL/GenBank/DDBJ whole genome shotgun (WGS) entry which is preliminary data.</text>
</comment>
<accession>A0A264VT90</accession>
<protein>
    <recommendedName>
        <fullName evidence="3">N-acetyltransferase domain-containing protein</fullName>
    </recommendedName>
</protein>
<gene>
    <name evidence="1" type="ORF">CHI95_10795</name>
</gene>
<proteinExistence type="predicted"/>